<dbReference type="Proteomes" id="UP000289269">
    <property type="component" value="Unassembled WGS sequence"/>
</dbReference>
<keyword evidence="4" id="KW-1185">Reference proteome</keyword>
<evidence type="ECO:0000256" key="2">
    <source>
        <dbReference type="SAM" id="Phobius"/>
    </source>
</evidence>
<dbReference type="AlphaFoldDB" id="A0A4Q0AIW3"/>
<feature type="coiled-coil region" evidence="1">
    <location>
        <begin position="72"/>
        <end position="99"/>
    </location>
</feature>
<keyword evidence="2" id="KW-0472">Membrane</keyword>
<accession>A0A4Q0AIW3</accession>
<evidence type="ECO:0000256" key="1">
    <source>
        <dbReference type="SAM" id="Coils"/>
    </source>
</evidence>
<protein>
    <recommendedName>
        <fullName evidence="5">Cell division protein FtsL</fullName>
    </recommendedName>
</protein>
<keyword evidence="1" id="KW-0175">Coiled coil</keyword>
<feature type="transmembrane region" description="Helical" evidence="2">
    <location>
        <begin position="41"/>
        <end position="59"/>
    </location>
</feature>
<keyword evidence="2" id="KW-1133">Transmembrane helix</keyword>
<reference evidence="3" key="1">
    <citation type="submission" date="2019-01" db="EMBL/GenBank/DDBJ databases">
        <title>Genomic signatures and co-occurrence patterns of the ultra-small Saccharimodia (Patescibacteria phylum) suggest a symbiotic lifestyle.</title>
        <authorList>
            <person name="Lemos L."/>
            <person name="Medeiros J."/>
            <person name="Andreote F."/>
            <person name="Fernandes G."/>
            <person name="Varani A."/>
            <person name="Oliveira G."/>
            <person name="Pylro V."/>
        </authorList>
    </citation>
    <scope>NUCLEOTIDE SEQUENCE [LARGE SCALE GENOMIC DNA]</scope>
    <source>
        <strain evidence="3">AMD01</strain>
    </source>
</reference>
<comment type="caution">
    <text evidence="3">The sequence shown here is derived from an EMBL/GenBank/DDBJ whole genome shotgun (WGS) entry which is preliminary data.</text>
</comment>
<sequence>MTYYDSSLTINSRRGVLTTPGAWRRNQNTVAFGGAKTLGPVAHTVLLVLMLAVLGLIYLTQITKTSSYGYQINNLENKRSELISQRQDLQVENARLQALERVQQSSVAQTLTQPASVSYAN</sequence>
<proteinExistence type="predicted"/>
<evidence type="ECO:0000313" key="4">
    <source>
        <dbReference type="Proteomes" id="UP000289269"/>
    </source>
</evidence>
<evidence type="ECO:0000313" key="3">
    <source>
        <dbReference type="EMBL" id="RWZ79459.1"/>
    </source>
</evidence>
<organism evidence="3 4">
    <name type="scientific">Candidatus Chaera renei</name>
    <dbReference type="NCBI Taxonomy" id="2506947"/>
    <lineage>
        <taxon>Bacteria</taxon>
        <taxon>Candidatus Saccharimonadota</taxon>
        <taxon>Candidatus Saccharimonadia</taxon>
        <taxon>Candidatus Saccharimonadales</taxon>
        <taxon>Candidatus Saccharimonadaceae</taxon>
        <taxon>Candidatus Chaera</taxon>
    </lineage>
</organism>
<name>A0A4Q0AIW3_9BACT</name>
<keyword evidence="2" id="KW-0812">Transmembrane</keyword>
<gene>
    <name evidence="3" type="ORF">EOT04_01570</name>
</gene>
<dbReference type="EMBL" id="SCKW01000011">
    <property type="protein sequence ID" value="RWZ79459.1"/>
    <property type="molecule type" value="Genomic_DNA"/>
</dbReference>
<evidence type="ECO:0008006" key="5">
    <source>
        <dbReference type="Google" id="ProtNLM"/>
    </source>
</evidence>